<evidence type="ECO:0000256" key="1">
    <source>
        <dbReference type="SAM" id="Phobius"/>
    </source>
</evidence>
<name>A0ABV0U5V3_9TELE</name>
<proteinExistence type="predicted"/>
<comment type="caution">
    <text evidence="2">The sequence shown here is derived from an EMBL/GenBank/DDBJ whole genome shotgun (WGS) entry which is preliminary data.</text>
</comment>
<sequence>MAFIITAVAGLLDSFSAGPRHCRRRRPPRSTVGFFVAVLLVGCSKGPLLCSAGLLAIRLNSVSARDDLRAARLNSVSAWDDLWTARLNSGFCIGQPLGRPPELCFVFGPAFAQVAFLILALFWVLFCFF</sequence>
<gene>
    <name evidence="2" type="ORF">ILYODFUR_016434</name>
</gene>
<keyword evidence="3" id="KW-1185">Reference proteome</keyword>
<evidence type="ECO:0000313" key="2">
    <source>
        <dbReference type="EMBL" id="MEQ2240572.1"/>
    </source>
</evidence>
<protein>
    <submittedName>
        <fullName evidence="2">Uncharacterized protein</fullName>
    </submittedName>
</protein>
<dbReference type="EMBL" id="JAHRIQ010059422">
    <property type="protein sequence ID" value="MEQ2240572.1"/>
    <property type="molecule type" value="Genomic_DNA"/>
</dbReference>
<keyword evidence="1" id="KW-1133">Transmembrane helix</keyword>
<evidence type="ECO:0000313" key="3">
    <source>
        <dbReference type="Proteomes" id="UP001482620"/>
    </source>
</evidence>
<reference evidence="2 3" key="1">
    <citation type="submission" date="2021-06" db="EMBL/GenBank/DDBJ databases">
        <authorList>
            <person name="Palmer J.M."/>
        </authorList>
    </citation>
    <scope>NUCLEOTIDE SEQUENCE [LARGE SCALE GENOMIC DNA]</scope>
    <source>
        <strain evidence="3">if_2019</strain>
        <tissue evidence="2">Muscle</tissue>
    </source>
</reference>
<organism evidence="2 3">
    <name type="scientific">Ilyodon furcidens</name>
    <name type="common">goldbreast splitfin</name>
    <dbReference type="NCBI Taxonomy" id="33524"/>
    <lineage>
        <taxon>Eukaryota</taxon>
        <taxon>Metazoa</taxon>
        <taxon>Chordata</taxon>
        <taxon>Craniata</taxon>
        <taxon>Vertebrata</taxon>
        <taxon>Euteleostomi</taxon>
        <taxon>Actinopterygii</taxon>
        <taxon>Neopterygii</taxon>
        <taxon>Teleostei</taxon>
        <taxon>Neoteleostei</taxon>
        <taxon>Acanthomorphata</taxon>
        <taxon>Ovalentaria</taxon>
        <taxon>Atherinomorphae</taxon>
        <taxon>Cyprinodontiformes</taxon>
        <taxon>Goodeidae</taxon>
        <taxon>Ilyodon</taxon>
    </lineage>
</organism>
<keyword evidence="1" id="KW-0472">Membrane</keyword>
<feature type="transmembrane region" description="Helical" evidence="1">
    <location>
        <begin position="103"/>
        <end position="126"/>
    </location>
</feature>
<keyword evidence="1" id="KW-0812">Transmembrane</keyword>
<feature type="transmembrane region" description="Helical" evidence="1">
    <location>
        <begin position="32"/>
        <end position="57"/>
    </location>
</feature>
<accession>A0ABV0U5V3</accession>
<dbReference type="Proteomes" id="UP001482620">
    <property type="component" value="Unassembled WGS sequence"/>
</dbReference>